<dbReference type="AlphaFoldDB" id="A0A841L8T1"/>
<dbReference type="EC" id="3.1.1.-" evidence="5"/>
<dbReference type="PANTHER" id="PTHR48081">
    <property type="entry name" value="AB HYDROLASE SUPERFAMILY PROTEIN C4A8.06C"/>
    <property type="match status" value="1"/>
</dbReference>
<reference evidence="5 6" key="1">
    <citation type="submission" date="2020-08" db="EMBL/GenBank/DDBJ databases">
        <title>Genomic Encyclopedia of Type Strains, Phase IV (KMG-IV): sequencing the most valuable type-strain genomes for metagenomic binning, comparative biology and taxonomic classification.</title>
        <authorList>
            <person name="Goeker M."/>
        </authorList>
    </citation>
    <scope>NUCLEOTIDE SEQUENCE [LARGE SCALE GENOMIC DNA]</scope>
    <source>
        <strain evidence="5 6">DSM 102189</strain>
    </source>
</reference>
<dbReference type="Proteomes" id="UP000538147">
    <property type="component" value="Unassembled WGS sequence"/>
</dbReference>
<dbReference type="EMBL" id="JACIIV010000028">
    <property type="protein sequence ID" value="MBB6228964.1"/>
    <property type="molecule type" value="Genomic_DNA"/>
</dbReference>
<sequence>MLVLLLDGARRMSGPFILPETAAVLAGVAEQGGPHLADMTAADMRATYLQMGAVFDVPAEASVRTSDFVAAGCRMRAYFPGVAEAGPVILYTHGGGWVIGDLDTHNPLCTLLAAATGLRVVAVDYRLAPEHPFPAAHDDCMVAARYLAGSPAELEANVTGLAVAGDSAGGNLALYVAREMVGTVVAQLLIYPLVDSTAPEQGSYLDFAEGFILDRKLMDRFIDDYLPNHADRGGAEASPGLHPLPADLAPAVIVTAGLDPLRDQGRALAARMAAMGIETHLVEASGLIHGIATMRAAFPTADRIIRRAVLLFADTIRR</sequence>
<dbReference type="SUPFAM" id="SSF53474">
    <property type="entry name" value="alpha/beta-Hydrolases"/>
    <property type="match status" value="1"/>
</dbReference>
<evidence type="ECO:0000256" key="2">
    <source>
        <dbReference type="ARBA" id="ARBA00022801"/>
    </source>
</evidence>
<keyword evidence="6" id="KW-1185">Reference proteome</keyword>
<name>A0A841L8T1_9SPHN</name>
<protein>
    <submittedName>
        <fullName evidence="5">Acetyl esterase</fullName>
        <ecNumber evidence="5">3.1.1.-</ecNumber>
    </submittedName>
</protein>
<feature type="active site" evidence="3">
    <location>
        <position position="167"/>
    </location>
</feature>
<dbReference type="InterPro" id="IPR013094">
    <property type="entry name" value="AB_hydrolase_3"/>
</dbReference>
<evidence type="ECO:0000259" key="4">
    <source>
        <dbReference type="Pfam" id="PF07859"/>
    </source>
</evidence>
<evidence type="ECO:0000313" key="6">
    <source>
        <dbReference type="Proteomes" id="UP000538147"/>
    </source>
</evidence>
<comment type="similarity">
    <text evidence="1">Belongs to the 'GDXG' lipolytic enzyme family.</text>
</comment>
<dbReference type="InterPro" id="IPR050300">
    <property type="entry name" value="GDXG_lipolytic_enzyme"/>
</dbReference>
<evidence type="ECO:0000256" key="1">
    <source>
        <dbReference type="ARBA" id="ARBA00010515"/>
    </source>
</evidence>
<proteinExistence type="inferred from homology"/>
<dbReference type="GO" id="GO:0016787">
    <property type="term" value="F:hydrolase activity"/>
    <property type="evidence" value="ECO:0007669"/>
    <property type="project" value="UniProtKB-KW"/>
</dbReference>
<accession>A0A841L8T1</accession>
<keyword evidence="2 5" id="KW-0378">Hydrolase</keyword>
<dbReference type="Gene3D" id="3.40.50.1820">
    <property type="entry name" value="alpha/beta hydrolase"/>
    <property type="match status" value="1"/>
</dbReference>
<evidence type="ECO:0000313" key="5">
    <source>
        <dbReference type="EMBL" id="MBB6228964.1"/>
    </source>
</evidence>
<evidence type="ECO:0000256" key="3">
    <source>
        <dbReference type="PROSITE-ProRule" id="PRU10038"/>
    </source>
</evidence>
<organism evidence="5 6">
    <name type="scientific">Polymorphobacter multimanifer</name>
    <dbReference type="NCBI Taxonomy" id="1070431"/>
    <lineage>
        <taxon>Bacteria</taxon>
        <taxon>Pseudomonadati</taxon>
        <taxon>Pseudomonadota</taxon>
        <taxon>Alphaproteobacteria</taxon>
        <taxon>Sphingomonadales</taxon>
        <taxon>Sphingosinicellaceae</taxon>
        <taxon>Polymorphobacter</taxon>
    </lineage>
</organism>
<feature type="domain" description="Alpha/beta hydrolase fold-3" evidence="4">
    <location>
        <begin position="89"/>
        <end position="292"/>
    </location>
</feature>
<dbReference type="Pfam" id="PF07859">
    <property type="entry name" value="Abhydrolase_3"/>
    <property type="match status" value="1"/>
</dbReference>
<comment type="caution">
    <text evidence="5">The sequence shown here is derived from an EMBL/GenBank/DDBJ whole genome shotgun (WGS) entry which is preliminary data.</text>
</comment>
<dbReference type="InterPro" id="IPR029058">
    <property type="entry name" value="AB_hydrolase_fold"/>
</dbReference>
<dbReference type="PROSITE" id="PS01174">
    <property type="entry name" value="LIPASE_GDXG_SER"/>
    <property type="match status" value="1"/>
</dbReference>
<dbReference type="PANTHER" id="PTHR48081:SF8">
    <property type="entry name" value="ALPHA_BETA HYDROLASE FOLD-3 DOMAIN-CONTAINING PROTEIN-RELATED"/>
    <property type="match status" value="1"/>
</dbReference>
<dbReference type="InterPro" id="IPR033140">
    <property type="entry name" value="Lipase_GDXG_put_SER_AS"/>
</dbReference>
<gene>
    <name evidence="5" type="ORF">FHS79_003162</name>
</gene>
<dbReference type="RefSeq" id="WP_184202262.1">
    <property type="nucleotide sequence ID" value="NZ_JACIIV010000028.1"/>
</dbReference>